<name>A0ABC9AAE6_9POAL</name>
<evidence type="ECO:0000313" key="2">
    <source>
        <dbReference type="EMBL" id="CAL4973882.1"/>
    </source>
</evidence>
<keyword evidence="3" id="KW-1185">Reference proteome</keyword>
<organism evidence="2 3">
    <name type="scientific">Urochloa decumbens</name>
    <dbReference type="NCBI Taxonomy" id="240449"/>
    <lineage>
        <taxon>Eukaryota</taxon>
        <taxon>Viridiplantae</taxon>
        <taxon>Streptophyta</taxon>
        <taxon>Embryophyta</taxon>
        <taxon>Tracheophyta</taxon>
        <taxon>Spermatophyta</taxon>
        <taxon>Magnoliopsida</taxon>
        <taxon>Liliopsida</taxon>
        <taxon>Poales</taxon>
        <taxon>Poaceae</taxon>
        <taxon>PACMAD clade</taxon>
        <taxon>Panicoideae</taxon>
        <taxon>Panicodae</taxon>
        <taxon>Paniceae</taxon>
        <taxon>Melinidinae</taxon>
        <taxon>Urochloa</taxon>
    </lineage>
</organism>
<reference evidence="3" key="1">
    <citation type="submission" date="2024-06" db="EMBL/GenBank/DDBJ databases">
        <authorList>
            <person name="Ryan C."/>
        </authorList>
    </citation>
    <scope>NUCLEOTIDE SEQUENCE [LARGE SCALE GENOMIC DNA]</scope>
</reference>
<evidence type="ECO:0000256" key="1">
    <source>
        <dbReference type="SAM" id="Phobius"/>
    </source>
</evidence>
<dbReference type="Proteomes" id="UP001497457">
    <property type="component" value="Chromosome 20rd"/>
</dbReference>
<reference evidence="2 3" key="2">
    <citation type="submission" date="2024-10" db="EMBL/GenBank/DDBJ databases">
        <authorList>
            <person name="Ryan C."/>
        </authorList>
    </citation>
    <scope>NUCLEOTIDE SEQUENCE [LARGE SCALE GENOMIC DNA]</scope>
</reference>
<feature type="transmembrane region" description="Helical" evidence="1">
    <location>
        <begin position="45"/>
        <end position="64"/>
    </location>
</feature>
<dbReference type="EMBL" id="OZ075130">
    <property type="protein sequence ID" value="CAL4973882.1"/>
    <property type="molecule type" value="Genomic_DNA"/>
</dbReference>
<dbReference type="AlphaFoldDB" id="A0ABC9AAE6"/>
<keyword evidence="1" id="KW-0812">Transmembrane</keyword>
<feature type="transmembrane region" description="Helical" evidence="1">
    <location>
        <begin position="70"/>
        <end position="91"/>
    </location>
</feature>
<sequence>MELYLGRDIVPDMELDLEKGLEINGPEADPEDAEPVDAVTCCANVSLLVLFCVLAIVAVLAFTNMPLGPALGLTGVVVTVFLVLMLVITAARDRYVGKQMADNVGSPN</sequence>
<evidence type="ECO:0000313" key="3">
    <source>
        <dbReference type="Proteomes" id="UP001497457"/>
    </source>
</evidence>
<proteinExistence type="predicted"/>
<gene>
    <name evidence="2" type="ORF">URODEC1_LOCUS52173</name>
</gene>
<keyword evidence="1" id="KW-0472">Membrane</keyword>
<keyword evidence="1" id="KW-1133">Transmembrane helix</keyword>
<protein>
    <submittedName>
        <fullName evidence="2">Uncharacterized protein</fullName>
    </submittedName>
</protein>
<accession>A0ABC9AAE6</accession>